<reference evidence="7" key="2">
    <citation type="submission" date="2020-09" db="EMBL/GenBank/DDBJ databases">
        <authorList>
            <person name="Sun Q."/>
            <person name="Zhou Y."/>
        </authorList>
    </citation>
    <scope>NUCLEOTIDE SEQUENCE</scope>
    <source>
        <strain evidence="7">CGMCC 1.12827</strain>
    </source>
</reference>
<dbReference type="InterPro" id="IPR040097">
    <property type="entry name" value="FAAL/FAAC"/>
</dbReference>
<dbReference type="EMBL" id="BMGC01000008">
    <property type="protein sequence ID" value="GGB28860.1"/>
    <property type="molecule type" value="Genomic_DNA"/>
</dbReference>
<reference evidence="7" key="1">
    <citation type="journal article" date="2014" name="Int. J. Syst. Evol. Microbiol.">
        <title>Complete genome sequence of Corynebacterium casei LMG S-19264T (=DSM 44701T), isolated from a smear-ripened cheese.</title>
        <authorList>
            <consortium name="US DOE Joint Genome Institute (JGI-PGF)"/>
            <person name="Walter F."/>
            <person name="Albersmeier A."/>
            <person name="Kalinowski J."/>
            <person name="Ruckert C."/>
        </authorList>
    </citation>
    <scope>NUCLEOTIDE SEQUENCE</scope>
    <source>
        <strain evidence="7">CGMCC 1.12827</strain>
    </source>
</reference>
<evidence type="ECO:0000313" key="8">
    <source>
        <dbReference type="Proteomes" id="UP000621454"/>
    </source>
</evidence>
<keyword evidence="8" id="KW-1185">Reference proteome</keyword>
<dbReference type="InterPro" id="IPR000873">
    <property type="entry name" value="AMP-dep_synth/lig_dom"/>
</dbReference>
<dbReference type="Proteomes" id="UP000621454">
    <property type="component" value="Unassembled WGS sequence"/>
</dbReference>
<protein>
    <submittedName>
        <fullName evidence="7">Acyl-CoA synthetase</fullName>
    </submittedName>
</protein>
<dbReference type="FunFam" id="3.40.50.12780:FF:000013">
    <property type="entry name" value="Long-chain-fatty-acid--AMP ligase FadD32"/>
    <property type="match status" value="1"/>
</dbReference>
<evidence type="ECO:0000313" key="7">
    <source>
        <dbReference type="EMBL" id="GGB28860.1"/>
    </source>
</evidence>
<dbReference type="GO" id="GO:0006633">
    <property type="term" value="P:fatty acid biosynthetic process"/>
    <property type="evidence" value="ECO:0007669"/>
    <property type="project" value="TreeGrafter"/>
</dbReference>
<evidence type="ECO:0000256" key="4">
    <source>
        <dbReference type="ARBA" id="ARBA00023098"/>
    </source>
</evidence>
<feature type="domain" description="AMP-binding enzyme C-terminal" evidence="6">
    <location>
        <begin position="464"/>
        <end position="578"/>
    </location>
</feature>
<dbReference type="Pfam" id="PF23024">
    <property type="entry name" value="AMP-dom_DIP2-like"/>
    <property type="match status" value="1"/>
</dbReference>
<evidence type="ECO:0000259" key="5">
    <source>
        <dbReference type="Pfam" id="PF00501"/>
    </source>
</evidence>
<dbReference type="GO" id="GO:0016874">
    <property type="term" value="F:ligase activity"/>
    <property type="evidence" value="ECO:0007669"/>
    <property type="project" value="UniProtKB-KW"/>
</dbReference>
<dbReference type="SUPFAM" id="SSF56801">
    <property type="entry name" value="Acetyl-CoA synthetase-like"/>
    <property type="match status" value="1"/>
</dbReference>
<keyword evidence="3" id="KW-0276">Fatty acid metabolism</keyword>
<dbReference type="GO" id="GO:0070566">
    <property type="term" value="F:adenylyltransferase activity"/>
    <property type="evidence" value="ECO:0007669"/>
    <property type="project" value="TreeGrafter"/>
</dbReference>
<gene>
    <name evidence="7" type="ORF">GCM10011489_16370</name>
</gene>
<keyword evidence="4" id="KW-0443">Lipid metabolism</keyword>
<dbReference type="PANTHER" id="PTHR22754">
    <property type="entry name" value="DISCO-INTERACTING PROTEIN 2 DIP2 -RELATED"/>
    <property type="match status" value="1"/>
</dbReference>
<dbReference type="GO" id="GO:0071766">
    <property type="term" value="P:Actinobacterium-type cell wall biogenesis"/>
    <property type="evidence" value="ECO:0007669"/>
    <property type="project" value="UniProtKB-ARBA"/>
</dbReference>
<dbReference type="InterPro" id="IPR042099">
    <property type="entry name" value="ANL_N_sf"/>
</dbReference>
<dbReference type="Gene3D" id="3.30.300.30">
    <property type="match status" value="1"/>
</dbReference>
<dbReference type="PANTHER" id="PTHR22754:SF32">
    <property type="entry name" value="DISCO-INTERACTING PROTEIN 2"/>
    <property type="match status" value="1"/>
</dbReference>
<dbReference type="AlphaFoldDB" id="A0A916T2I5"/>
<evidence type="ECO:0000259" key="6">
    <source>
        <dbReference type="Pfam" id="PF23024"/>
    </source>
</evidence>
<keyword evidence="2" id="KW-0436">Ligase</keyword>
<dbReference type="InterPro" id="IPR045851">
    <property type="entry name" value="AMP-bd_C_sf"/>
</dbReference>
<comment type="similarity">
    <text evidence="1">Belongs to the ATP-dependent AMP-binding enzyme family.</text>
</comment>
<dbReference type="GO" id="GO:0005886">
    <property type="term" value="C:plasma membrane"/>
    <property type="evidence" value="ECO:0007669"/>
    <property type="project" value="TreeGrafter"/>
</dbReference>
<sequence length="622" mass="66777">MAKHSRRTEYTLVDVLRNRAQVLGDKVAFTFSYDGDGVDEVTLTFAELDRRARAIAADLTGHGAAGERVLVLCRPGLDHIAGFFGCLYAGAVAVPVHERLAPRLSAVVPDARARLALGVTQTHSEIMTALDALDEGRDLVWGLMDAPAGDPDAWSPPVVDDTTTAMIQYTSGSTTTPKGVVLKHLNLIDNMESIRESWQGTDADIACLWLPSHHDMGLIGGVLSMVYLGCTAHLMSPTSFVKRPMRWMEALSRRGATYTVAPDFAYQMCVENSTPDERAALDLSHLRTAMNGAEPVRAGTLSAFAEAFAVAGFDPGAFEPVYGLAEATLLVSGGSDQAAPKVMHIDRTALAADEIVETEPGEHSMAIVSCGRLRGGAALIVDPVTQRRCGDGDIGEIWWAASSVGQGYWGRPESTEQTFGAFVDSPDNFDSPDGSDDSEAPCLRTGDLGFLRAGELYVAGRCKDLIVIRGGHHYPHEIEHTALAVHPGLLTGRAAAFAFTPGVRQVEQLVVVVEADRAKVDPAEHDTVLETIHERVAQRFGLQVHSVLVVEPMSIPTTSSGKIQRGECRRRFLAGELAPVATRRPATAADDIAAARQFDQAQAAAEFVRAALASRSQRQPQL</sequence>
<evidence type="ECO:0000256" key="2">
    <source>
        <dbReference type="ARBA" id="ARBA00022598"/>
    </source>
</evidence>
<comment type="caution">
    <text evidence="7">The sequence shown here is derived from an EMBL/GenBank/DDBJ whole genome shotgun (WGS) entry which is preliminary data.</text>
</comment>
<dbReference type="Pfam" id="PF00501">
    <property type="entry name" value="AMP-binding"/>
    <property type="match status" value="1"/>
</dbReference>
<name>A0A916T2I5_9ACTN</name>
<dbReference type="InterPro" id="IPR025110">
    <property type="entry name" value="AMP-bd_C"/>
</dbReference>
<feature type="domain" description="AMP-dependent synthetase/ligase" evidence="5">
    <location>
        <begin position="17"/>
        <end position="409"/>
    </location>
</feature>
<proteinExistence type="inferred from homology"/>
<organism evidence="7 8">
    <name type="scientific">Gordonia jinhuaensis</name>
    <dbReference type="NCBI Taxonomy" id="1517702"/>
    <lineage>
        <taxon>Bacteria</taxon>
        <taxon>Bacillati</taxon>
        <taxon>Actinomycetota</taxon>
        <taxon>Actinomycetes</taxon>
        <taxon>Mycobacteriales</taxon>
        <taxon>Gordoniaceae</taxon>
        <taxon>Gordonia</taxon>
    </lineage>
</organism>
<accession>A0A916T2I5</accession>
<evidence type="ECO:0000256" key="3">
    <source>
        <dbReference type="ARBA" id="ARBA00022832"/>
    </source>
</evidence>
<evidence type="ECO:0000256" key="1">
    <source>
        <dbReference type="ARBA" id="ARBA00006432"/>
    </source>
</evidence>
<dbReference type="Gene3D" id="3.40.50.12780">
    <property type="entry name" value="N-terminal domain of ligase-like"/>
    <property type="match status" value="1"/>
</dbReference>
<dbReference type="RefSeq" id="WP_188586094.1">
    <property type="nucleotide sequence ID" value="NZ_BMGC01000008.1"/>
</dbReference>
<dbReference type="CDD" id="cd05931">
    <property type="entry name" value="FAAL"/>
    <property type="match status" value="1"/>
</dbReference>